<keyword evidence="2" id="KW-0378">Hydrolase</keyword>
<accession>A0A9C7L8R2</accession>
<dbReference type="Gene3D" id="3.40.710.10">
    <property type="entry name" value="DD-peptidase/beta-lactamase superfamily"/>
    <property type="match status" value="1"/>
</dbReference>
<keyword evidence="3" id="KW-1185">Reference proteome</keyword>
<dbReference type="Proteomes" id="UP000789845">
    <property type="component" value="Unassembled WGS sequence"/>
</dbReference>
<dbReference type="InterPro" id="IPR001466">
    <property type="entry name" value="Beta-lactam-related"/>
</dbReference>
<protein>
    <submittedName>
        <fullName evidence="2">D-aminopeptidase</fullName>
        <ecNumber evidence="2">3.4.11.19</ecNumber>
    </submittedName>
</protein>
<dbReference type="PANTHER" id="PTHR46825:SF9">
    <property type="entry name" value="BETA-LACTAMASE-RELATED DOMAIN-CONTAINING PROTEIN"/>
    <property type="match status" value="1"/>
</dbReference>
<reference evidence="2" key="1">
    <citation type="submission" date="2021-10" db="EMBL/GenBank/DDBJ databases">
        <authorList>
            <person name="Criscuolo A."/>
        </authorList>
    </citation>
    <scope>NUCLEOTIDE SEQUENCE</scope>
    <source>
        <strain evidence="2">CIP111885</strain>
    </source>
</reference>
<evidence type="ECO:0000259" key="1">
    <source>
        <dbReference type="Pfam" id="PF00144"/>
    </source>
</evidence>
<comment type="caution">
    <text evidence="2">The sequence shown here is derived from an EMBL/GenBank/DDBJ whole genome shotgun (WGS) entry which is preliminary data.</text>
</comment>
<dbReference type="Pfam" id="PF00144">
    <property type="entry name" value="Beta-lactamase"/>
    <property type="match status" value="1"/>
</dbReference>
<dbReference type="InterPro" id="IPR050491">
    <property type="entry name" value="AmpC-like"/>
</dbReference>
<dbReference type="SUPFAM" id="SSF56601">
    <property type="entry name" value="beta-lactamase/transpeptidase-like"/>
    <property type="match status" value="1"/>
</dbReference>
<dbReference type="AlphaFoldDB" id="A0A9C7L8R2"/>
<organism evidence="2 3">
    <name type="scientific">Pseudoneobacillus rhizosphaerae</name>
    <dbReference type="NCBI Taxonomy" id="2880968"/>
    <lineage>
        <taxon>Bacteria</taxon>
        <taxon>Bacillati</taxon>
        <taxon>Bacillota</taxon>
        <taxon>Bacilli</taxon>
        <taxon>Bacillales</taxon>
        <taxon>Bacillaceae</taxon>
        <taxon>Pseudoneobacillus</taxon>
    </lineage>
</organism>
<dbReference type="EMBL" id="CAKJTG010000003">
    <property type="protein sequence ID" value="CAG9606991.1"/>
    <property type="molecule type" value="Genomic_DNA"/>
</dbReference>
<feature type="domain" description="Beta-lactamase-related" evidence="1">
    <location>
        <begin position="32"/>
        <end position="313"/>
    </location>
</feature>
<keyword evidence="2" id="KW-0645">Protease</keyword>
<evidence type="ECO:0000313" key="3">
    <source>
        <dbReference type="Proteomes" id="UP000789845"/>
    </source>
</evidence>
<evidence type="ECO:0000313" key="2">
    <source>
        <dbReference type="EMBL" id="CAG9606991.1"/>
    </source>
</evidence>
<keyword evidence="2" id="KW-0031">Aminopeptidase</keyword>
<sequence length="549" mass="62244">MKVMLPIMLPFIEEKISDYLTQITPFGFTGTVLIASEEKIIHSAGYGLANRRNKIQNTTCTYHDIGSLTKQFTAAGILKLEMEGKLTTEDTINLYFEGVPDEKKSITLHQLLTHTSGIHDSSSDDYEMVTKEMALDRIFSSDSYESNQFSYSNDGYSLLAAIIERVSGQSYEDFIYRNLFLPANMQDTGYSLPSFEADRIANGYVNNEDCGKPTEKNYPYWNLMGNGGMLSTSEDLYKWHRALRGESILSKVAKRKLFTPFLKDYAYGWRVLNTAQGTVHEHGGASSYGTCAHFRRYVEKDVVVIVLCNQFSGISNQMAKVVSDKLSKILFGQDIVIPPKVIGEKNEHASIKAGSFLYRLNTGGYFTINSKDDSMTLETYDQDAIQLFLGSVEETDVITKLSLEITKDMMNGDYLSLETNMEDQQVFQGRRSFIENYLSKKTNFKSFKLMGSMPSTIIPETIEVRILLSFEEEDISLLFFWKNNQIHYLGFSSGIGPISIECRQNKDTYICYSIEYESVVTFTISKDELNKINFISSALSAKWVKNINE</sequence>
<gene>
    <name evidence="2" type="primary">dap_2</name>
    <name evidence="2" type="ORF">NEOCIP111885_00679</name>
</gene>
<dbReference type="GO" id="GO:0004177">
    <property type="term" value="F:aminopeptidase activity"/>
    <property type="evidence" value="ECO:0007669"/>
    <property type="project" value="UniProtKB-KW"/>
</dbReference>
<dbReference type="InterPro" id="IPR012338">
    <property type="entry name" value="Beta-lactam/transpept-like"/>
</dbReference>
<name>A0A9C7L8R2_9BACI</name>
<proteinExistence type="predicted"/>
<dbReference type="PANTHER" id="PTHR46825">
    <property type="entry name" value="D-ALANYL-D-ALANINE-CARBOXYPEPTIDASE/ENDOPEPTIDASE AMPH"/>
    <property type="match status" value="1"/>
</dbReference>
<dbReference type="EC" id="3.4.11.19" evidence="2"/>